<protein>
    <submittedName>
        <fullName evidence="3">Uncharacterized protein</fullName>
    </submittedName>
</protein>
<evidence type="ECO:0000256" key="2">
    <source>
        <dbReference type="SAM" id="MobiDB-lite"/>
    </source>
</evidence>
<proteinExistence type="predicted"/>
<organism evidence="3 4">
    <name type="scientific">Cyanidioschyzon merolae (strain NIES-3377 / 10D)</name>
    <name type="common">Unicellular red alga</name>
    <dbReference type="NCBI Taxonomy" id="280699"/>
    <lineage>
        <taxon>Eukaryota</taxon>
        <taxon>Rhodophyta</taxon>
        <taxon>Bangiophyceae</taxon>
        <taxon>Cyanidiales</taxon>
        <taxon>Cyanidiaceae</taxon>
        <taxon>Cyanidioschyzon</taxon>
    </lineage>
</organism>
<evidence type="ECO:0000313" key="4">
    <source>
        <dbReference type="Proteomes" id="UP000007014"/>
    </source>
</evidence>
<feature type="coiled-coil region" evidence="1">
    <location>
        <begin position="10"/>
        <end position="49"/>
    </location>
</feature>
<dbReference type="KEGG" id="cme:CYME_CMK313C"/>
<dbReference type="RefSeq" id="XP_005536473.1">
    <property type="nucleotide sequence ID" value="XM_005536416.1"/>
</dbReference>
<sequence length="176" mass="21100">MESKRPHVDLQDFLSRKRQFERERRAHRRKLLESRRARVRRRVQEFRRMLVLLEGRAASGEQTEQINARAPDQFSVQKNASPDKDGEQFADQSNRSSTERVPKRYAQAISKGQEARTKRQAELFEREQQRQRLSEERERRAQLRENQRTAHLRRTRKGQPYLNLQIEALLAKLKRG</sequence>
<accession>M1VCS4</accession>
<feature type="region of interest" description="Disordered" evidence="2">
    <location>
        <begin position="59"/>
        <end position="160"/>
    </location>
</feature>
<gene>
    <name evidence="3" type="ORF">CYME_CMK313C</name>
</gene>
<reference evidence="3 4" key="2">
    <citation type="journal article" date="2007" name="BMC Biol.">
        <title>A 100%-complete sequence reveals unusually simple genomic features in the hot-spring red alga Cyanidioschyzon merolae.</title>
        <authorList>
            <person name="Nozaki H."/>
            <person name="Takano H."/>
            <person name="Misumi O."/>
            <person name="Terasawa K."/>
            <person name="Matsuzaki M."/>
            <person name="Maruyama S."/>
            <person name="Nishida K."/>
            <person name="Yagisawa F."/>
            <person name="Yoshida Y."/>
            <person name="Fujiwara T."/>
            <person name="Takio S."/>
            <person name="Tamura K."/>
            <person name="Chung S.J."/>
            <person name="Nakamura S."/>
            <person name="Kuroiwa H."/>
            <person name="Tanaka K."/>
            <person name="Sato N."/>
            <person name="Kuroiwa T."/>
        </authorList>
    </citation>
    <scope>NUCLEOTIDE SEQUENCE [LARGE SCALE GENOMIC DNA]</scope>
    <source>
        <strain evidence="3 4">10D</strain>
    </source>
</reference>
<dbReference type="AlphaFoldDB" id="M1VCS4"/>
<evidence type="ECO:0000256" key="1">
    <source>
        <dbReference type="SAM" id="Coils"/>
    </source>
</evidence>
<keyword evidence="1" id="KW-0175">Coiled coil</keyword>
<dbReference type="GeneID" id="16994389"/>
<dbReference type="EMBL" id="AP006493">
    <property type="protein sequence ID" value="BAM80437.1"/>
    <property type="molecule type" value="Genomic_DNA"/>
</dbReference>
<feature type="compositionally biased region" description="Basic and acidic residues" evidence="2">
    <location>
        <begin position="113"/>
        <end position="148"/>
    </location>
</feature>
<reference evidence="3 4" key="1">
    <citation type="journal article" date="2004" name="Nature">
        <title>Genome sequence of the ultrasmall unicellular red alga Cyanidioschyzon merolae 10D.</title>
        <authorList>
            <person name="Matsuzaki M."/>
            <person name="Misumi O."/>
            <person name="Shin-i T."/>
            <person name="Maruyama S."/>
            <person name="Takahara M."/>
            <person name="Miyagishima S."/>
            <person name="Mori T."/>
            <person name="Nishida K."/>
            <person name="Yagisawa F."/>
            <person name="Nishida K."/>
            <person name="Yoshida Y."/>
            <person name="Nishimura Y."/>
            <person name="Nakao S."/>
            <person name="Kobayashi T."/>
            <person name="Momoyama Y."/>
            <person name="Higashiyama T."/>
            <person name="Minoda A."/>
            <person name="Sano M."/>
            <person name="Nomoto H."/>
            <person name="Oishi K."/>
            <person name="Hayashi H."/>
            <person name="Ohta F."/>
            <person name="Nishizaka S."/>
            <person name="Haga S."/>
            <person name="Miura S."/>
            <person name="Morishita T."/>
            <person name="Kabeya Y."/>
            <person name="Terasawa K."/>
            <person name="Suzuki Y."/>
            <person name="Ishii Y."/>
            <person name="Asakawa S."/>
            <person name="Takano H."/>
            <person name="Ohta N."/>
            <person name="Kuroiwa H."/>
            <person name="Tanaka K."/>
            <person name="Shimizu N."/>
            <person name="Sugano S."/>
            <person name="Sato N."/>
            <person name="Nozaki H."/>
            <person name="Ogasawara N."/>
            <person name="Kohara Y."/>
            <person name="Kuroiwa T."/>
        </authorList>
    </citation>
    <scope>NUCLEOTIDE SEQUENCE [LARGE SCALE GENOMIC DNA]</scope>
    <source>
        <strain evidence="3 4">10D</strain>
    </source>
</reference>
<name>M1VCS4_CYAM1</name>
<dbReference type="Proteomes" id="UP000007014">
    <property type="component" value="Chromosome 11"/>
</dbReference>
<keyword evidence="4" id="KW-1185">Reference proteome</keyword>
<evidence type="ECO:0000313" key="3">
    <source>
        <dbReference type="EMBL" id="BAM80437.1"/>
    </source>
</evidence>